<keyword evidence="2" id="KW-1185">Reference proteome</keyword>
<sequence length="46" mass="4848">MGSGDLHRVLCAVKVEDGLHLPIEGLQMHASHAAGGAEMISAYFVK</sequence>
<gene>
    <name evidence="1" type="ORF">POL67_32330</name>
</gene>
<reference evidence="1 2" key="1">
    <citation type="submission" date="2022-11" db="EMBL/GenBank/DDBJ databases">
        <title>Minimal conservation of predation-associated metabolite biosynthetic gene clusters underscores biosynthetic potential of Myxococcota including descriptions for ten novel species: Archangium lansinium sp. nov., Myxococcus landrumus sp. nov., Nannocystis bai.</title>
        <authorList>
            <person name="Ahearne A."/>
            <person name="Stevens C."/>
            <person name="Dowd S."/>
        </authorList>
    </citation>
    <scope>NUCLEOTIDE SEQUENCE [LARGE SCALE GENOMIC DNA]</scope>
    <source>
        <strain evidence="1 2">RJM3</strain>
    </source>
</reference>
<evidence type="ECO:0000313" key="2">
    <source>
        <dbReference type="Proteomes" id="UP001221411"/>
    </source>
</evidence>
<comment type="caution">
    <text evidence="1">The sequence shown here is derived from an EMBL/GenBank/DDBJ whole genome shotgun (WGS) entry which is preliminary data.</text>
</comment>
<dbReference type="EMBL" id="JAQNDO010000001">
    <property type="protein sequence ID" value="MDC0746059.1"/>
    <property type="molecule type" value="Genomic_DNA"/>
</dbReference>
<protein>
    <submittedName>
        <fullName evidence="1">Uncharacterized protein</fullName>
    </submittedName>
</protein>
<evidence type="ECO:0000313" key="1">
    <source>
        <dbReference type="EMBL" id="MDC0746059.1"/>
    </source>
</evidence>
<accession>A0ABT5EW62</accession>
<proteinExistence type="predicted"/>
<organism evidence="1 2">
    <name type="scientific">Polyangium mundeleinium</name>
    <dbReference type="NCBI Taxonomy" id="2995306"/>
    <lineage>
        <taxon>Bacteria</taxon>
        <taxon>Pseudomonadati</taxon>
        <taxon>Myxococcota</taxon>
        <taxon>Polyangia</taxon>
        <taxon>Polyangiales</taxon>
        <taxon>Polyangiaceae</taxon>
        <taxon>Polyangium</taxon>
    </lineage>
</organism>
<dbReference type="Proteomes" id="UP001221411">
    <property type="component" value="Unassembled WGS sequence"/>
</dbReference>
<name>A0ABT5EW62_9BACT</name>
<dbReference type="RefSeq" id="WP_271924202.1">
    <property type="nucleotide sequence ID" value="NZ_JAQNDO010000001.1"/>
</dbReference>